<dbReference type="RefSeq" id="WP_344509912.1">
    <property type="nucleotide sequence ID" value="NZ_BAAAQD010000023.1"/>
</dbReference>
<accession>A0ABP4N2A2</accession>
<proteinExistence type="predicted"/>
<gene>
    <name evidence="1" type="ORF">GCM10009827_087260</name>
</gene>
<keyword evidence="2" id="KW-1185">Reference proteome</keyword>
<comment type="caution">
    <text evidence="1">The sequence shown here is derived from an EMBL/GenBank/DDBJ whole genome shotgun (WGS) entry which is preliminary data.</text>
</comment>
<evidence type="ECO:0000313" key="2">
    <source>
        <dbReference type="Proteomes" id="UP001501470"/>
    </source>
</evidence>
<evidence type="ECO:0000313" key="1">
    <source>
        <dbReference type="EMBL" id="GAA1553106.1"/>
    </source>
</evidence>
<name>A0ABP4N2A2_9ACTN</name>
<organism evidence="1 2">
    <name type="scientific">Dactylosporangium maewongense</name>
    <dbReference type="NCBI Taxonomy" id="634393"/>
    <lineage>
        <taxon>Bacteria</taxon>
        <taxon>Bacillati</taxon>
        <taxon>Actinomycetota</taxon>
        <taxon>Actinomycetes</taxon>
        <taxon>Micromonosporales</taxon>
        <taxon>Micromonosporaceae</taxon>
        <taxon>Dactylosporangium</taxon>
    </lineage>
</organism>
<protein>
    <submittedName>
        <fullName evidence="1">Uncharacterized protein</fullName>
    </submittedName>
</protein>
<sequence>MAVRYRLATDFDEDALPMPDLLYAALDALPESDSHTATIAAGDVARRFIQVVMRPNGSLSVRFSEGADHSVETVDDVDILDVHQAILHCTAATPVVWRDVWGSVAGTFTRASNVDRWAAMDYAGTELSIATAMLDHGKRARRLGVPFDPPESVRWGEFEVITGDTWLDVPEHGVTTIRVIAPDTRHEHGVALRVPRGTINGQGAETVLWPSDAAVPFTVHYDSPQHLLQVSNVYKVTGTGWDRIDRWSGNAGMIVTRLPNGERSYACNHAGTTPPTFADLAFALAVEPR</sequence>
<dbReference type="EMBL" id="BAAAQD010000023">
    <property type="protein sequence ID" value="GAA1553106.1"/>
    <property type="molecule type" value="Genomic_DNA"/>
</dbReference>
<reference evidence="2" key="1">
    <citation type="journal article" date="2019" name="Int. J. Syst. Evol. Microbiol.">
        <title>The Global Catalogue of Microorganisms (GCM) 10K type strain sequencing project: providing services to taxonomists for standard genome sequencing and annotation.</title>
        <authorList>
            <consortium name="The Broad Institute Genomics Platform"/>
            <consortium name="The Broad Institute Genome Sequencing Center for Infectious Disease"/>
            <person name="Wu L."/>
            <person name="Ma J."/>
        </authorList>
    </citation>
    <scope>NUCLEOTIDE SEQUENCE [LARGE SCALE GENOMIC DNA]</scope>
    <source>
        <strain evidence="2">JCM 15933</strain>
    </source>
</reference>
<dbReference type="Proteomes" id="UP001501470">
    <property type="component" value="Unassembled WGS sequence"/>
</dbReference>